<dbReference type="InterPro" id="IPR001638">
    <property type="entry name" value="Solute-binding_3/MltF_N"/>
</dbReference>
<dbReference type="GO" id="GO:0016020">
    <property type="term" value="C:membrane"/>
    <property type="evidence" value="ECO:0007669"/>
    <property type="project" value="UniProtKB-SubCell"/>
</dbReference>
<comment type="similarity">
    <text evidence="2">Belongs to the glutamate-gated ion channel (TC 1.A.10.1) family.</text>
</comment>
<evidence type="ECO:0000256" key="8">
    <source>
        <dbReference type="ARBA" id="ARBA00023065"/>
    </source>
</evidence>
<keyword evidence="8" id="KW-0406">Ion transport</keyword>
<evidence type="ECO:0000256" key="6">
    <source>
        <dbReference type="ARBA" id="ARBA00022729"/>
    </source>
</evidence>
<dbReference type="InterPro" id="IPR001320">
    <property type="entry name" value="Iontro_rcpt_C"/>
</dbReference>
<feature type="transmembrane region" description="Helical" evidence="16">
    <location>
        <begin position="1671"/>
        <end position="1695"/>
    </location>
</feature>
<dbReference type="FunFam" id="1.10.287.70:FF:000037">
    <property type="entry name" value="Glutamate receptor"/>
    <property type="match status" value="2"/>
</dbReference>
<keyword evidence="4" id="KW-0813">Transport</keyword>
<evidence type="ECO:0000256" key="10">
    <source>
        <dbReference type="ARBA" id="ARBA00023170"/>
    </source>
</evidence>
<comment type="function">
    <text evidence="14">Glutamate-gated receptor that probably acts as a non-selective cation channel. May be involved in light-signal transduction and calcium homeostasis via the regulation of calcium influx into cells.</text>
</comment>
<keyword evidence="5 16" id="KW-0812">Transmembrane</keyword>
<dbReference type="InterPro" id="IPR044440">
    <property type="entry name" value="GABAb_receptor_plant_PBP1"/>
</dbReference>
<feature type="chain" id="PRO_5033040764" evidence="17">
    <location>
        <begin position="34"/>
        <end position="2023"/>
    </location>
</feature>
<feature type="region of interest" description="Disordered" evidence="15">
    <location>
        <begin position="815"/>
        <end position="865"/>
    </location>
</feature>
<evidence type="ECO:0000256" key="5">
    <source>
        <dbReference type="ARBA" id="ARBA00022692"/>
    </source>
</evidence>
<dbReference type="InterPro" id="IPR015683">
    <property type="entry name" value="Ionotropic_Glu_rcpt"/>
</dbReference>
<dbReference type="OrthoDB" id="5984008at2759"/>
<feature type="transmembrane region" description="Helical" evidence="16">
    <location>
        <begin position="595"/>
        <end position="613"/>
    </location>
</feature>
<dbReference type="InterPro" id="IPR001828">
    <property type="entry name" value="ANF_lig-bd_rcpt"/>
</dbReference>
<dbReference type="Gene3D" id="3.40.190.10">
    <property type="entry name" value="Periplasmic binding protein-like II"/>
    <property type="match status" value="3"/>
</dbReference>
<dbReference type="CDD" id="cd13686">
    <property type="entry name" value="GluR_Plant"/>
    <property type="match status" value="2"/>
</dbReference>
<dbReference type="FunFam" id="3.40.50.2300:FF:000188">
    <property type="entry name" value="Glutamate receptor"/>
    <property type="match status" value="2"/>
</dbReference>
<dbReference type="Gene3D" id="3.40.50.2300">
    <property type="match status" value="7"/>
</dbReference>
<dbReference type="Pfam" id="PF10613">
    <property type="entry name" value="Lig_chan-Glu_bd"/>
    <property type="match status" value="1"/>
</dbReference>
<accession>A0A833RGX2</accession>
<dbReference type="SUPFAM" id="SSF53822">
    <property type="entry name" value="Periplasmic binding protein-like I"/>
    <property type="match status" value="3"/>
</dbReference>
<comment type="subcellular location">
    <subcellularLocation>
        <location evidence="1">Membrane</location>
        <topology evidence="1">Multi-pass membrane protein</topology>
    </subcellularLocation>
</comment>
<dbReference type="CDD" id="cd19990">
    <property type="entry name" value="PBP1_GABAb_receptor_plant"/>
    <property type="match status" value="1"/>
</dbReference>
<dbReference type="SUPFAM" id="SSF53850">
    <property type="entry name" value="Periplasmic binding protein-like II"/>
    <property type="match status" value="2"/>
</dbReference>
<feature type="transmembrane region" description="Helical" evidence="16">
    <location>
        <begin position="655"/>
        <end position="673"/>
    </location>
</feature>
<evidence type="ECO:0000256" key="9">
    <source>
        <dbReference type="ARBA" id="ARBA00023136"/>
    </source>
</evidence>
<reference evidence="19" key="1">
    <citation type="submission" date="2020-01" db="EMBL/GenBank/DDBJ databases">
        <title>Genome sequence of Kobresia littledalei, the first chromosome-level genome in the family Cyperaceae.</title>
        <authorList>
            <person name="Qu G."/>
        </authorList>
    </citation>
    <scope>NUCLEOTIDE SEQUENCE</scope>
    <source>
        <strain evidence="19">C.B.Clarke</strain>
        <tissue evidence="19">Leaf</tissue>
    </source>
</reference>
<evidence type="ECO:0000256" key="15">
    <source>
        <dbReference type="SAM" id="MobiDB-lite"/>
    </source>
</evidence>
<evidence type="ECO:0000256" key="1">
    <source>
        <dbReference type="ARBA" id="ARBA00004141"/>
    </source>
</evidence>
<dbReference type="Gene3D" id="1.10.287.70">
    <property type="match status" value="2"/>
</dbReference>
<keyword evidence="20" id="KW-1185">Reference proteome</keyword>
<keyword evidence="7 16" id="KW-1133">Transmembrane helix</keyword>
<evidence type="ECO:0000256" key="12">
    <source>
        <dbReference type="ARBA" id="ARBA00023286"/>
    </source>
</evidence>
<sequence length="2023" mass="224895">MRPKPLPKLLSIFDHHLFITSLLLIILSTLTSSQPMNFKVGFIYDPDSPNGMIAKTTVPMALDDFYAKYPNSINRVSLVPRPSPGGDIITSASAALELITNEKVHAILGPGTSPESAFVAELGTKAKVPIVSPSATSPSVSHSESPYFIRAAANDTTQAHAIAALVKAFGWRRVVPIYQDDDYGSSLIPYLVDELDWVEAQIPYRQPIATSATEEDIEVFLAELLNEQTRVFIMHMRIPLATKVIDVANNLGMMSDGYVWILTDALTSQLSWIHANTPPGSIEGVLGLTTYYNTTDSLLQNFRKRWTRQFLQDHPHADPAVARDINHYVIWAYDAAWAVAMAAEHVKQIDNQFVNATKGSTDLSSMGVSTTGNELRDFILNTTFDEPLGVLFKLVNGELDLSHFRIVNVNGDNDRTIGYYTPNHGLSKEWPAQSNAAYSTSRNDLGSVIWPGDSTVQPKGWVEPTVSKKLRIAVPGPVQEGFKVFLDMETDNVTNQTTATGFVIDMFEEAVQKLPYALPFEYVQVMHAKYDDIVKMIGDGTYDAAVADMTITYNRSLNADFTLPYVASGLSMVVPVRNERSKNAWIFLKPLKADLWLGSLAFFVFTGAVIWALEHRINDEFRGPPANQLGTVFYFSFSTLVFSHRETIVSNLSRFVIVVWVFVVLILQASYTASLTSMLTVQRLTPTFSDINELLNSEQKIGYLADSFTRDFLLRMRVDESRLLPFKSPDSYEEAISNHSIAAIVDETPYLQVFLNKYCDNYTMVNLPNKTSGFGFLAMFVKQNTHHIRHITSINSFKSSLRSVARIYDEKDLSSHTFRKAQPSSPNSLHPGTPMSISNHSGGPFSSERMSPVTDEAEMHGNAGNETPNHKHICFLCYIMLHIPNPASTQPTHTAAPFKVGLILDTNYPIGQIALTSIQIAIADFYTANANSTKHLVVVQRNSSSNVLTAASSALELITGESVHAILGPDTASEVAFVADLGTKANVPIISYSVTSQSVAPCCFPFFVRAAPSDALQVHAIATLVQEYGWRRVVPIYENDDHGVALLPFLVDALDNVEAVIPYRCGIQFSATDDHITSELYRLQTFQTRVFVIHTCVQLAVRIFTIANRIGMMSEGYVWILTEGLTSLLGWIESKLVQGVLGVSTQIPDSERLNGFKRRWTRQFLTENPDADPLRVSSELSNYAVWAYDSAWALALAAEHLGPVTNSTIRTSNGYDNLSTMAVSDTGKSLLQALLRVQFDGLGGKFHLVNGELNMTKACRIVNVVDEKAQEIGVWTQNEGLKRRLRPVIWPGESMVVPKGWDVPTIGKRLRLAVPGSADPGFKSFLNVKVDKTTNRTLAKGFVFDMFEAAVRQLPYALLFDYVPVEHAYYDSLVELVANGSYDGIVADMTLTVERSMSVDFTQPYKQSGISIVAPAVTDKGSRSAWVFIKPLKPNLWAISAAFFIFTGIIIWLMEHRVNEEFRGPSWRHHGTIISFALSTLSFSHSERMRSNFSRVTLIVWLFVVFILTSSYTANLSSMLTVKQLKPSVSDINDLKNSAASVGYLQHSFVKDNLLKLGFDKSRLLPLKSPQEYVDALACGRVAAIVDETPYLEVFINDHCDGYEMSSEICKTGGFGFVFPKGSMLAADLSKAILKITETGQSSSIQQKWFDQNQNTCSSGDSSKQIGLDSFQGLFCITGAISGLCCIIFLIKFYIQNKDELREIVANNTWRNSLHKIWKFFYEAADETSNSCGASSVLAFLESIKQKEISPKVRNRLMAPQGHGHHLIFLFFFLIYSPLVLGAENSTSERNNVRDVKVGVILDTSSWNGGISWSCMQLALEDFYASHPNYTTRISFVLRDLKSDSSDHADATTVDLLKNVRVEAIIGPQTSSQAKFLIELGNKSNVPIISFSAKSPSISSSQTPYFIRTSWNDSSQAIVIASIAQHFIWREVVPVFEDNDSGNIFVPYLVDTLQEIDAYVPYRCKIHSRASDSEINAALDYLKSNRTRVFVVHMSYQLALKFFSRAKERNMTLMILFGLQHMG</sequence>
<dbReference type="FunFam" id="3.40.190.10:FF:000396">
    <property type="entry name" value="Glutamate receptor"/>
    <property type="match status" value="2"/>
</dbReference>
<keyword evidence="12" id="KW-1071">Ligand-gated ion channel</keyword>
<feature type="transmembrane region" description="Helical" evidence="16">
    <location>
        <begin position="1496"/>
        <end position="1514"/>
    </location>
</feature>
<dbReference type="InterPro" id="IPR019594">
    <property type="entry name" value="Glu/Gly-bd"/>
</dbReference>
<evidence type="ECO:0000256" key="14">
    <source>
        <dbReference type="ARBA" id="ARBA00049638"/>
    </source>
</evidence>
<dbReference type="InterPro" id="IPR028082">
    <property type="entry name" value="Peripla_BP_I"/>
</dbReference>
<evidence type="ECO:0000256" key="11">
    <source>
        <dbReference type="ARBA" id="ARBA00023180"/>
    </source>
</evidence>
<dbReference type="EMBL" id="SWLB01000004">
    <property type="protein sequence ID" value="KAF3339247.1"/>
    <property type="molecule type" value="Genomic_DNA"/>
</dbReference>
<evidence type="ECO:0000313" key="20">
    <source>
        <dbReference type="Proteomes" id="UP000623129"/>
    </source>
</evidence>
<dbReference type="GO" id="GO:0015276">
    <property type="term" value="F:ligand-gated monoatomic ion channel activity"/>
    <property type="evidence" value="ECO:0007669"/>
    <property type="project" value="InterPro"/>
</dbReference>
<feature type="transmembrane region" description="Helical" evidence="16">
    <location>
        <begin position="1764"/>
        <end position="1783"/>
    </location>
</feature>
<dbReference type="PANTHER" id="PTHR34836">
    <property type="entry name" value="OS06G0188250 PROTEIN"/>
    <property type="match status" value="1"/>
</dbReference>
<feature type="transmembrane region" description="Helical" evidence="16">
    <location>
        <begin position="1436"/>
        <end position="1454"/>
    </location>
</feature>
<gene>
    <name evidence="19" type="ORF">FCM35_KLT16718</name>
</gene>
<dbReference type="SMART" id="SM00079">
    <property type="entry name" value="PBPe"/>
    <property type="match status" value="2"/>
</dbReference>
<evidence type="ECO:0000256" key="13">
    <source>
        <dbReference type="ARBA" id="ARBA00023303"/>
    </source>
</evidence>
<organism evidence="19 20">
    <name type="scientific">Carex littledalei</name>
    <dbReference type="NCBI Taxonomy" id="544730"/>
    <lineage>
        <taxon>Eukaryota</taxon>
        <taxon>Viridiplantae</taxon>
        <taxon>Streptophyta</taxon>
        <taxon>Embryophyta</taxon>
        <taxon>Tracheophyta</taxon>
        <taxon>Spermatophyta</taxon>
        <taxon>Magnoliopsida</taxon>
        <taxon>Liliopsida</taxon>
        <taxon>Poales</taxon>
        <taxon>Cyperaceae</taxon>
        <taxon>Cyperoideae</taxon>
        <taxon>Cariceae</taxon>
        <taxon>Carex</taxon>
        <taxon>Carex subgen. Euthyceras</taxon>
    </lineage>
</organism>
<dbReference type="Pfam" id="PF01094">
    <property type="entry name" value="ANF_receptor"/>
    <property type="match status" value="3"/>
</dbReference>
<feature type="compositionally biased region" description="Polar residues" evidence="15">
    <location>
        <begin position="822"/>
        <end position="841"/>
    </location>
</feature>
<evidence type="ECO:0000256" key="17">
    <source>
        <dbReference type="SAM" id="SignalP"/>
    </source>
</evidence>
<dbReference type="Proteomes" id="UP000623129">
    <property type="component" value="Unassembled WGS sequence"/>
</dbReference>
<dbReference type="PANTHER" id="PTHR34836:SF1">
    <property type="entry name" value="OS09G0428600 PROTEIN"/>
    <property type="match status" value="1"/>
</dbReference>
<evidence type="ECO:0000313" key="19">
    <source>
        <dbReference type="EMBL" id="KAF3339247.1"/>
    </source>
</evidence>
<dbReference type="Pfam" id="PF00060">
    <property type="entry name" value="Lig_chan"/>
    <property type="match status" value="2"/>
</dbReference>
<proteinExistence type="inferred from homology"/>
<keyword evidence="9 16" id="KW-0472">Membrane</keyword>
<feature type="domain" description="Ionotropic glutamate receptor C-terminal" evidence="18">
    <location>
        <begin position="1311"/>
        <end position="1652"/>
    </location>
</feature>
<comment type="caution">
    <text evidence="19">The sequence shown here is derived from an EMBL/GenBank/DDBJ whole genome shotgun (WGS) entry which is preliminary data.</text>
</comment>
<evidence type="ECO:0000256" key="7">
    <source>
        <dbReference type="ARBA" id="ARBA00022989"/>
    </source>
</evidence>
<keyword evidence="11" id="KW-0325">Glycoprotein</keyword>
<protein>
    <submittedName>
        <fullName evidence="19">Glutamate receptor 2.7</fullName>
    </submittedName>
</protein>
<feature type="domain" description="Ionotropic glutamate receptor C-terminal" evidence="18">
    <location>
        <begin position="471"/>
        <end position="793"/>
    </location>
</feature>
<keyword evidence="10 19" id="KW-0675">Receptor</keyword>
<feature type="signal peptide" evidence="17">
    <location>
        <begin position="1"/>
        <end position="33"/>
    </location>
</feature>
<keyword evidence="6 17" id="KW-0732">Signal</keyword>
<dbReference type="Pfam" id="PF00497">
    <property type="entry name" value="SBP_bac_3"/>
    <property type="match status" value="1"/>
</dbReference>
<evidence type="ECO:0000256" key="4">
    <source>
        <dbReference type="ARBA" id="ARBA00022448"/>
    </source>
</evidence>
<evidence type="ECO:0000256" key="16">
    <source>
        <dbReference type="SAM" id="Phobius"/>
    </source>
</evidence>
<evidence type="ECO:0000256" key="3">
    <source>
        <dbReference type="ARBA" id="ARBA00011095"/>
    </source>
</evidence>
<evidence type="ECO:0000256" key="2">
    <source>
        <dbReference type="ARBA" id="ARBA00008685"/>
    </source>
</evidence>
<evidence type="ECO:0000259" key="18">
    <source>
        <dbReference type="SMART" id="SM00079"/>
    </source>
</evidence>
<comment type="subunit">
    <text evidence="3">May form heteromers.</text>
</comment>
<name>A0A833RGX2_9POAL</name>
<keyword evidence="13" id="KW-0407">Ion channel</keyword>